<dbReference type="Proteomes" id="UP000694865">
    <property type="component" value="Unplaced"/>
</dbReference>
<evidence type="ECO:0000256" key="3">
    <source>
        <dbReference type="ARBA" id="ARBA00022692"/>
    </source>
</evidence>
<evidence type="ECO:0000256" key="7">
    <source>
        <dbReference type="SAM" id="Phobius"/>
    </source>
</evidence>
<feature type="chain" id="PRO_5045513749" evidence="8">
    <location>
        <begin position="28"/>
        <end position="395"/>
    </location>
</feature>
<name>A0ABM0M473_SACKO</name>
<organism evidence="9 10">
    <name type="scientific">Saccoglossus kowalevskii</name>
    <name type="common">Acorn worm</name>
    <dbReference type="NCBI Taxonomy" id="10224"/>
    <lineage>
        <taxon>Eukaryota</taxon>
        <taxon>Metazoa</taxon>
        <taxon>Hemichordata</taxon>
        <taxon>Enteropneusta</taxon>
        <taxon>Harrimaniidae</taxon>
        <taxon>Saccoglossus</taxon>
    </lineage>
</organism>
<proteinExistence type="inferred from homology"/>
<dbReference type="PANTHER" id="PTHR22730:SF1">
    <property type="entry name" value="PROMININ-LIKE PROTEIN"/>
    <property type="match status" value="1"/>
</dbReference>
<dbReference type="GeneID" id="102806084"/>
<keyword evidence="9" id="KW-1185">Reference proteome</keyword>
<dbReference type="InterPro" id="IPR008795">
    <property type="entry name" value="Prominin"/>
</dbReference>
<dbReference type="Pfam" id="PF05478">
    <property type="entry name" value="Prominin"/>
    <property type="match status" value="1"/>
</dbReference>
<evidence type="ECO:0000256" key="8">
    <source>
        <dbReference type="SAM" id="SignalP"/>
    </source>
</evidence>
<dbReference type="PANTHER" id="PTHR22730">
    <property type="entry name" value="PROMININ PROM PROTEIN"/>
    <property type="match status" value="1"/>
</dbReference>
<keyword evidence="4 7" id="KW-1133">Transmembrane helix</keyword>
<keyword evidence="8" id="KW-0732">Signal</keyword>
<feature type="transmembrane region" description="Helical" evidence="7">
    <location>
        <begin position="115"/>
        <end position="145"/>
    </location>
</feature>
<keyword evidence="6" id="KW-0325">Glycoprotein</keyword>
<evidence type="ECO:0000256" key="5">
    <source>
        <dbReference type="ARBA" id="ARBA00023136"/>
    </source>
</evidence>
<evidence type="ECO:0000256" key="2">
    <source>
        <dbReference type="ARBA" id="ARBA00006058"/>
    </source>
</evidence>
<sequence>MESYTSLVHSMLLLAVLIAFAESPTWAQTTDAPISENINNDGNITWADLPAGKPYVSPSEYDEGDPPLPGIWNLMYGFLDTIAPRHIDYGIIPDYMNNGKSIDNLQDDLMNNIDVFLGIAICIVLGFLFLLIFPLVCCCFCCCRMCGNCGGKMYQKQSSNMCCKKVTYSVILFSVTAILAGGVACGYFVSERQTDVIENFSGNLLGSIDDMLNYINNTVDEVEFIAVDQTTWAINQILDDFSDIGGVLGVAIKDQLGENVQPAIDSMINMVDNIQVTNDGLKELDVLAGVLNTDYTAYATSVSDFKSDLDTEFTSCGTTNCPSERPDTSVLTCSRDFSMFVADSGGTYPDGETVVAETALDSLLATNPKAEAEAGEQMFEDIPARIQNETKDAVD</sequence>
<feature type="non-terminal residue" evidence="10">
    <location>
        <position position="395"/>
    </location>
</feature>
<comment type="similarity">
    <text evidence="2">Belongs to the prominin family.</text>
</comment>
<evidence type="ECO:0000313" key="9">
    <source>
        <dbReference type="Proteomes" id="UP000694865"/>
    </source>
</evidence>
<evidence type="ECO:0000256" key="4">
    <source>
        <dbReference type="ARBA" id="ARBA00022989"/>
    </source>
</evidence>
<evidence type="ECO:0000313" key="10">
    <source>
        <dbReference type="RefSeq" id="XP_006814814.1"/>
    </source>
</evidence>
<evidence type="ECO:0000256" key="6">
    <source>
        <dbReference type="ARBA" id="ARBA00023180"/>
    </source>
</evidence>
<gene>
    <name evidence="10" type="primary">LOC102806084</name>
</gene>
<protein>
    <submittedName>
        <fullName evidence="10">Prominin-1-like</fullName>
    </submittedName>
</protein>
<evidence type="ECO:0000256" key="1">
    <source>
        <dbReference type="ARBA" id="ARBA00004141"/>
    </source>
</evidence>
<feature type="signal peptide" evidence="8">
    <location>
        <begin position="1"/>
        <end position="27"/>
    </location>
</feature>
<accession>A0ABM0M473</accession>
<dbReference type="RefSeq" id="XP_006814814.1">
    <property type="nucleotide sequence ID" value="XM_006814751.1"/>
</dbReference>
<comment type="subcellular location">
    <subcellularLocation>
        <location evidence="1">Membrane</location>
        <topology evidence="1">Multi-pass membrane protein</topology>
    </subcellularLocation>
</comment>
<reference evidence="10" key="1">
    <citation type="submission" date="2025-08" db="UniProtKB">
        <authorList>
            <consortium name="RefSeq"/>
        </authorList>
    </citation>
    <scope>IDENTIFICATION</scope>
    <source>
        <tissue evidence="10">Testes</tissue>
    </source>
</reference>
<feature type="transmembrane region" description="Helical" evidence="7">
    <location>
        <begin position="166"/>
        <end position="189"/>
    </location>
</feature>
<keyword evidence="5 7" id="KW-0472">Membrane</keyword>
<keyword evidence="3 7" id="KW-0812">Transmembrane</keyword>